<dbReference type="GO" id="GO:0005737">
    <property type="term" value="C:cytoplasm"/>
    <property type="evidence" value="ECO:0007669"/>
    <property type="project" value="UniProtKB-SubCell"/>
</dbReference>
<evidence type="ECO:0000256" key="12">
    <source>
        <dbReference type="ARBA" id="ARBA00022801"/>
    </source>
</evidence>
<dbReference type="AlphaFoldDB" id="A0A9D1E501"/>
<dbReference type="EC" id="3.1.26.4" evidence="6 14"/>
<feature type="binding site" evidence="14 15">
    <location>
        <position position="20"/>
    </location>
    <ligand>
        <name>a divalent metal cation</name>
        <dbReference type="ChEBI" id="CHEBI:60240"/>
    </ligand>
</feature>
<dbReference type="PANTHER" id="PTHR10954:SF18">
    <property type="entry name" value="RIBONUCLEASE HII"/>
    <property type="match status" value="1"/>
</dbReference>
<reference evidence="18" key="2">
    <citation type="journal article" date="2021" name="PeerJ">
        <title>Extensive microbial diversity within the chicken gut microbiome revealed by metagenomics and culture.</title>
        <authorList>
            <person name="Gilroy R."/>
            <person name="Ravi A."/>
            <person name="Getino M."/>
            <person name="Pursley I."/>
            <person name="Horton D.L."/>
            <person name="Alikhan N.F."/>
            <person name="Baker D."/>
            <person name="Gharbi K."/>
            <person name="Hall N."/>
            <person name="Watson M."/>
            <person name="Adriaenssens E.M."/>
            <person name="Foster-Nyarko E."/>
            <person name="Jarju S."/>
            <person name="Secka A."/>
            <person name="Antonio M."/>
            <person name="Oren A."/>
            <person name="Chaudhuri R.R."/>
            <person name="La Ragione R."/>
            <person name="Hildebrand F."/>
            <person name="Pallen M.J."/>
        </authorList>
    </citation>
    <scope>NUCLEOTIDE SEQUENCE</scope>
    <source>
        <strain evidence="18">CHK121-14286</strain>
    </source>
</reference>
<keyword evidence="11 14" id="KW-0255">Endonuclease</keyword>
<evidence type="ECO:0000256" key="14">
    <source>
        <dbReference type="HAMAP-Rule" id="MF_00052"/>
    </source>
</evidence>
<evidence type="ECO:0000313" key="19">
    <source>
        <dbReference type="Proteomes" id="UP000824200"/>
    </source>
</evidence>
<evidence type="ECO:0000256" key="11">
    <source>
        <dbReference type="ARBA" id="ARBA00022759"/>
    </source>
</evidence>
<dbReference type="InterPro" id="IPR001352">
    <property type="entry name" value="RNase_HII/HIII"/>
</dbReference>
<evidence type="ECO:0000256" key="3">
    <source>
        <dbReference type="ARBA" id="ARBA00004065"/>
    </source>
</evidence>
<dbReference type="GO" id="GO:0032299">
    <property type="term" value="C:ribonuclease H2 complex"/>
    <property type="evidence" value="ECO:0007669"/>
    <property type="project" value="TreeGrafter"/>
</dbReference>
<dbReference type="NCBIfam" id="NF000594">
    <property type="entry name" value="PRK00015.1-1"/>
    <property type="match status" value="1"/>
</dbReference>
<gene>
    <name evidence="14" type="primary">rnhB</name>
    <name evidence="18" type="ORF">IAC95_05500</name>
</gene>
<keyword evidence="9 14" id="KW-0540">Nuclease</keyword>
<name>A0A9D1E501_9BACT</name>
<dbReference type="PROSITE" id="PS51975">
    <property type="entry name" value="RNASE_H_2"/>
    <property type="match status" value="1"/>
</dbReference>
<comment type="cofactor">
    <cofactor evidence="2">
        <name>Mg(2+)</name>
        <dbReference type="ChEBI" id="CHEBI:18420"/>
    </cofactor>
</comment>
<evidence type="ECO:0000259" key="17">
    <source>
        <dbReference type="PROSITE" id="PS51975"/>
    </source>
</evidence>
<comment type="similarity">
    <text evidence="5 14 16">Belongs to the RNase HII family.</text>
</comment>
<dbReference type="SUPFAM" id="SSF53098">
    <property type="entry name" value="Ribonuclease H-like"/>
    <property type="match status" value="1"/>
</dbReference>
<feature type="domain" description="RNase H type-2" evidence="17">
    <location>
        <begin position="14"/>
        <end position="197"/>
    </location>
</feature>
<comment type="cofactor">
    <cofactor evidence="14 15">
        <name>Mn(2+)</name>
        <dbReference type="ChEBI" id="CHEBI:29035"/>
    </cofactor>
    <cofactor evidence="14 15">
        <name>Mg(2+)</name>
        <dbReference type="ChEBI" id="CHEBI:18420"/>
    </cofactor>
    <text evidence="14 15">Manganese or magnesium. Binds 1 divalent metal ion per monomer in the absence of substrate. May bind a second metal ion after substrate binding.</text>
</comment>
<dbReference type="GO" id="GO:0043137">
    <property type="term" value="P:DNA replication, removal of RNA primer"/>
    <property type="evidence" value="ECO:0007669"/>
    <property type="project" value="TreeGrafter"/>
</dbReference>
<evidence type="ECO:0000313" key="18">
    <source>
        <dbReference type="EMBL" id="HIR66315.1"/>
    </source>
</evidence>
<comment type="function">
    <text evidence="3 14 16">Endonuclease that specifically degrades the RNA of RNA-DNA hybrids.</text>
</comment>
<sequence length="197" mass="21794">MFEYEKQSLSAGYRYIAGIDEAGRGPLAGPVVVAGVIMPLDCDIIEGVNDSKKLSAKKRDLLYDKILSTAKEVQVAVISNEEIDEINILNATKKGMLQCIDGFRQVDKVLVDAVVLNSKVPTLAIVHGDALSYSIAAASIVAKVTRDRIMTEMDKLYPQYLFAQHKGYGTAKHIQLLKQYGPCPIHRKTFIKHFVEI</sequence>
<dbReference type="Gene3D" id="3.30.420.10">
    <property type="entry name" value="Ribonuclease H-like superfamily/Ribonuclease H"/>
    <property type="match status" value="1"/>
</dbReference>
<evidence type="ECO:0000256" key="7">
    <source>
        <dbReference type="ARBA" id="ARBA00019179"/>
    </source>
</evidence>
<comment type="subcellular location">
    <subcellularLocation>
        <location evidence="4 14">Cytoplasm</location>
    </subcellularLocation>
</comment>
<evidence type="ECO:0000256" key="15">
    <source>
        <dbReference type="PROSITE-ProRule" id="PRU01319"/>
    </source>
</evidence>
<dbReference type="InterPro" id="IPR036397">
    <property type="entry name" value="RNaseH_sf"/>
</dbReference>
<comment type="catalytic activity">
    <reaction evidence="1 14 15 16">
        <text>Endonucleolytic cleavage to 5'-phosphomonoester.</text>
        <dbReference type="EC" id="3.1.26.4"/>
    </reaction>
</comment>
<dbReference type="InterPro" id="IPR022898">
    <property type="entry name" value="RNase_HII"/>
</dbReference>
<evidence type="ECO:0000256" key="4">
    <source>
        <dbReference type="ARBA" id="ARBA00004496"/>
    </source>
</evidence>
<reference evidence="18" key="1">
    <citation type="submission" date="2020-10" db="EMBL/GenBank/DDBJ databases">
        <authorList>
            <person name="Gilroy R."/>
        </authorList>
    </citation>
    <scope>NUCLEOTIDE SEQUENCE</scope>
    <source>
        <strain evidence="18">CHK121-14286</strain>
    </source>
</reference>
<dbReference type="InterPro" id="IPR012337">
    <property type="entry name" value="RNaseH-like_sf"/>
</dbReference>
<dbReference type="PANTHER" id="PTHR10954">
    <property type="entry name" value="RIBONUCLEASE H2 SUBUNIT A"/>
    <property type="match status" value="1"/>
</dbReference>
<evidence type="ECO:0000256" key="16">
    <source>
        <dbReference type="RuleBase" id="RU003515"/>
    </source>
</evidence>
<keyword evidence="8 14" id="KW-0963">Cytoplasm</keyword>
<accession>A0A9D1E501</accession>
<evidence type="ECO:0000256" key="9">
    <source>
        <dbReference type="ARBA" id="ARBA00022722"/>
    </source>
</evidence>
<dbReference type="GO" id="GO:0006298">
    <property type="term" value="P:mismatch repair"/>
    <property type="evidence" value="ECO:0007669"/>
    <property type="project" value="TreeGrafter"/>
</dbReference>
<dbReference type="InterPro" id="IPR024567">
    <property type="entry name" value="RNase_HII/HIII_dom"/>
</dbReference>
<keyword evidence="10 14" id="KW-0479">Metal-binding</keyword>
<dbReference type="GO" id="GO:0003723">
    <property type="term" value="F:RNA binding"/>
    <property type="evidence" value="ECO:0007669"/>
    <property type="project" value="UniProtKB-UniRule"/>
</dbReference>
<evidence type="ECO:0000256" key="10">
    <source>
        <dbReference type="ARBA" id="ARBA00022723"/>
    </source>
</evidence>
<evidence type="ECO:0000256" key="2">
    <source>
        <dbReference type="ARBA" id="ARBA00001946"/>
    </source>
</evidence>
<feature type="binding site" evidence="14 15">
    <location>
        <position position="21"/>
    </location>
    <ligand>
        <name>a divalent metal cation</name>
        <dbReference type="ChEBI" id="CHEBI:60240"/>
    </ligand>
</feature>
<protein>
    <recommendedName>
        <fullName evidence="7 14">Ribonuclease HII</fullName>
        <shortName evidence="14">RNase HII</shortName>
        <ecNumber evidence="6 14">3.1.26.4</ecNumber>
    </recommendedName>
</protein>
<dbReference type="Pfam" id="PF01351">
    <property type="entry name" value="RNase_HII"/>
    <property type="match status" value="1"/>
</dbReference>
<dbReference type="NCBIfam" id="NF000595">
    <property type="entry name" value="PRK00015.1-3"/>
    <property type="match status" value="1"/>
</dbReference>
<dbReference type="GO" id="GO:0004523">
    <property type="term" value="F:RNA-DNA hybrid ribonuclease activity"/>
    <property type="evidence" value="ECO:0007669"/>
    <property type="project" value="UniProtKB-UniRule"/>
</dbReference>
<feature type="binding site" evidence="14 15">
    <location>
        <position position="112"/>
    </location>
    <ligand>
        <name>a divalent metal cation</name>
        <dbReference type="ChEBI" id="CHEBI:60240"/>
    </ligand>
</feature>
<keyword evidence="12 14" id="KW-0378">Hydrolase</keyword>
<organism evidence="18 19">
    <name type="scientific">Candidatus Fimimonas gallinarum</name>
    <dbReference type="NCBI Taxonomy" id="2840821"/>
    <lineage>
        <taxon>Bacteria</taxon>
        <taxon>Pseudomonadati</taxon>
        <taxon>Myxococcota</taxon>
        <taxon>Myxococcia</taxon>
        <taxon>Myxococcales</taxon>
        <taxon>Cystobacterineae</taxon>
        <taxon>Myxococcaceae</taxon>
        <taxon>Myxococcaceae incertae sedis</taxon>
        <taxon>Candidatus Fimimonas</taxon>
    </lineage>
</organism>
<evidence type="ECO:0000256" key="5">
    <source>
        <dbReference type="ARBA" id="ARBA00007383"/>
    </source>
</evidence>
<keyword evidence="13 14" id="KW-0464">Manganese</keyword>
<proteinExistence type="inferred from homology"/>
<dbReference type="EMBL" id="DVHL01000044">
    <property type="protein sequence ID" value="HIR66315.1"/>
    <property type="molecule type" value="Genomic_DNA"/>
</dbReference>
<comment type="caution">
    <text evidence="18">The sequence shown here is derived from an EMBL/GenBank/DDBJ whole genome shotgun (WGS) entry which is preliminary data.</text>
</comment>
<evidence type="ECO:0000256" key="1">
    <source>
        <dbReference type="ARBA" id="ARBA00000077"/>
    </source>
</evidence>
<dbReference type="Proteomes" id="UP000824200">
    <property type="component" value="Unassembled WGS sequence"/>
</dbReference>
<dbReference type="GO" id="GO:0030145">
    <property type="term" value="F:manganese ion binding"/>
    <property type="evidence" value="ECO:0007669"/>
    <property type="project" value="UniProtKB-UniRule"/>
</dbReference>
<dbReference type="HAMAP" id="MF_00052_B">
    <property type="entry name" value="RNase_HII_B"/>
    <property type="match status" value="1"/>
</dbReference>
<evidence type="ECO:0000256" key="8">
    <source>
        <dbReference type="ARBA" id="ARBA00022490"/>
    </source>
</evidence>
<dbReference type="CDD" id="cd07182">
    <property type="entry name" value="RNase_HII_bacteria_HII_like"/>
    <property type="match status" value="1"/>
</dbReference>
<evidence type="ECO:0000256" key="13">
    <source>
        <dbReference type="ARBA" id="ARBA00023211"/>
    </source>
</evidence>
<evidence type="ECO:0000256" key="6">
    <source>
        <dbReference type="ARBA" id="ARBA00012180"/>
    </source>
</evidence>